<dbReference type="Proteomes" id="UP001185331">
    <property type="component" value="Unassembled WGS sequence"/>
</dbReference>
<evidence type="ECO:0000313" key="1">
    <source>
        <dbReference type="EMBL" id="MDR6218595.1"/>
    </source>
</evidence>
<dbReference type="AlphaFoldDB" id="A0AAE3XB97"/>
<dbReference type="RefSeq" id="WP_309852964.1">
    <property type="nucleotide sequence ID" value="NZ_JAVDQJ010000004.1"/>
</dbReference>
<name>A0AAE3XB97_9DEIO</name>
<gene>
    <name evidence="1" type="ORF">J2Y00_002192</name>
</gene>
<organism evidence="1 2">
    <name type="scientific">Deinococcus soli</name>
    <name type="common">ex Cha et al. 2016</name>
    <dbReference type="NCBI Taxonomy" id="1309411"/>
    <lineage>
        <taxon>Bacteria</taxon>
        <taxon>Thermotogati</taxon>
        <taxon>Deinococcota</taxon>
        <taxon>Deinococci</taxon>
        <taxon>Deinococcales</taxon>
        <taxon>Deinococcaceae</taxon>
        <taxon>Deinococcus</taxon>
    </lineage>
</organism>
<protein>
    <submittedName>
        <fullName evidence="1">Uncharacterized protein</fullName>
    </submittedName>
</protein>
<accession>A0AAE3XB97</accession>
<proteinExistence type="predicted"/>
<reference evidence="1" key="1">
    <citation type="submission" date="2023-07" db="EMBL/GenBank/DDBJ databases">
        <title>Sorghum-associated microbial communities from plants grown in Nebraska, USA.</title>
        <authorList>
            <person name="Schachtman D."/>
        </authorList>
    </citation>
    <scope>NUCLEOTIDE SEQUENCE</scope>
    <source>
        <strain evidence="1">BE330</strain>
    </source>
</reference>
<dbReference type="EMBL" id="JAVDQK010000005">
    <property type="protein sequence ID" value="MDR6218595.1"/>
    <property type="molecule type" value="Genomic_DNA"/>
</dbReference>
<comment type="caution">
    <text evidence="1">The sequence shown here is derived from an EMBL/GenBank/DDBJ whole genome shotgun (WGS) entry which is preliminary data.</text>
</comment>
<sequence length="121" mass="13547">MSRVYETMDFLNRSFLTREHHADFRTSETISGWISYLASLHRQGQYLPLPPDERFWPEATSEDVAPPTLDADALESLRILERTVGAVRAHLSPDTPGGDLARLDAAQLTAQATLRRPSSDP</sequence>
<evidence type="ECO:0000313" key="2">
    <source>
        <dbReference type="Proteomes" id="UP001185331"/>
    </source>
</evidence>